<dbReference type="EMBL" id="JAEKNN010000017">
    <property type="protein sequence ID" value="MBJ7608518.1"/>
    <property type="molecule type" value="Genomic_DNA"/>
</dbReference>
<dbReference type="Pfam" id="PF02535">
    <property type="entry name" value="Zip"/>
    <property type="match status" value="1"/>
</dbReference>
<comment type="subcellular location">
    <subcellularLocation>
        <location evidence="1">Membrane</location>
        <topology evidence="1">Multi-pass membrane protein</topology>
    </subcellularLocation>
</comment>
<proteinExistence type="predicted"/>
<evidence type="ECO:0000313" key="6">
    <source>
        <dbReference type="EMBL" id="MBJ7608518.1"/>
    </source>
</evidence>
<comment type="caution">
    <text evidence="6">The sequence shown here is derived from an EMBL/GenBank/DDBJ whole genome shotgun (WGS) entry which is preliminary data.</text>
</comment>
<dbReference type="InterPro" id="IPR003689">
    <property type="entry name" value="ZIP"/>
</dbReference>
<name>A0A934KBS2_9BACT</name>
<feature type="transmembrane region" description="Helical" evidence="5">
    <location>
        <begin position="30"/>
        <end position="48"/>
    </location>
</feature>
<organism evidence="6 7">
    <name type="scientific">Candidatus Amunia macphersoniae</name>
    <dbReference type="NCBI Taxonomy" id="3127014"/>
    <lineage>
        <taxon>Bacteria</taxon>
        <taxon>Bacillati</taxon>
        <taxon>Candidatus Dormiibacterota</taxon>
        <taxon>Candidatus Dormibacteria</taxon>
        <taxon>Candidatus Aeolococcales</taxon>
        <taxon>Candidatus Aeolococcaceae</taxon>
        <taxon>Candidatus Amunia</taxon>
    </lineage>
</organism>
<evidence type="ECO:0000256" key="4">
    <source>
        <dbReference type="ARBA" id="ARBA00023136"/>
    </source>
</evidence>
<keyword evidence="2 5" id="KW-0812">Transmembrane</keyword>
<keyword evidence="3 5" id="KW-1133">Transmembrane helix</keyword>
<feature type="transmembrane region" description="Helical" evidence="5">
    <location>
        <begin position="60"/>
        <end position="79"/>
    </location>
</feature>
<evidence type="ECO:0000256" key="3">
    <source>
        <dbReference type="ARBA" id="ARBA00022989"/>
    </source>
</evidence>
<evidence type="ECO:0000256" key="5">
    <source>
        <dbReference type="SAM" id="Phobius"/>
    </source>
</evidence>
<dbReference type="AlphaFoldDB" id="A0A934KBS2"/>
<dbReference type="PANTHER" id="PTHR11040">
    <property type="entry name" value="ZINC/IRON TRANSPORTER"/>
    <property type="match status" value="1"/>
</dbReference>
<sequence length="241" mass="25075">MVGLLVATLTFFSTALGGLAAVRVRDRMHLLLGFSSGAVLGVALFDVLPELISRSEAAHIAVSHAMLFVAVGFLAFYLLETVTDMHSGPGHGHEHGHGSPEVGIVAAAGLSFHSFLDGVAIGVGFKTNTTLGIAIGIAVLAHDFADGLNTVTVVLSHGNSLRRALRWLLVDAITPLLGATVALVAPLPNDVLPYILGSFVGVFVYIGASDLLPEARDHDSPWPAAATVVGMALLWGVTRFV</sequence>
<protein>
    <submittedName>
        <fullName evidence="6">ZIP family metal transporter</fullName>
    </submittedName>
</protein>
<feature type="transmembrane region" description="Helical" evidence="5">
    <location>
        <begin position="191"/>
        <end position="208"/>
    </location>
</feature>
<reference evidence="6 7" key="1">
    <citation type="submission" date="2020-10" db="EMBL/GenBank/DDBJ databases">
        <title>Ca. Dormibacterota MAGs.</title>
        <authorList>
            <person name="Montgomery K."/>
        </authorList>
    </citation>
    <scope>NUCLEOTIDE SEQUENCE [LARGE SCALE GENOMIC DNA]</scope>
    <source>
        <strain evidence="6">Mitchell_Peninsula_5</strain>
    </source>
</reference>
<dbReference type="Proteomes" id="UP000614410">
    <property type="component" value="Unassembled WGS sequence"/>
</dbReference>
<evidence type="ECO:0000256" key="1">
    <source>
        <dbReference type="ARBA" id="ARBA00004141"/>
    </source>
</evidence>
<dbReference type="GO" id="GO:0005385">
    <property type="term" value="F:zinc ion transmembrane transporter activity"/>
    <property type="evidence" value="ECO:0007669"/>
    <property type="project" value="TreeGrafter"/>
</dbReference>
<evidence type="ECO:0000256" key="2">
    <source>
        <dbReference type="ARBA" id="ARBA00022692"/>
    </source>
</evidence>
<evidence type="ECO:0000313" key="7">
    <source>
        <dbReference type="Proteomes" id="UP000614410"/>
    </source>
</evidence>
<accession>A0A934KBS2</accession>
<gene>
    <name evidence="6" type="ORF">JF887_03675</name>
</gene>
<feature type="transmembrane region" description="Helical" evidence="5">
    <location>
        <begin position="167"/>
        <end position="185"/>
    </location>
</feature>
<keyword evidence="4 5" id="KW-0472">Membrane</keyword>
<dbReference type="GO" id="GO:0016020">
    <property type="term" value="C:membrane"/>
    <property type="evidence" value="ECO:0007669"/>
    <property type="project" value="UniProtKB-SubCell"/>
</dbReference>